<evidence type="ECO:0000256" key="6">
    <source>
        <dbReference type="PIRSR" id="PIRSR000097-3"/>
    </source>
</evidence>
<dbReference type="RefSeq" id="WP_064853796.1">
    <property type="nucleotide sequence ID" value="NZ_LZIM01000084.1"/>
</dbReference>
<feature type="active site" description="Proton donor" evidence="4">
    <location>
        <position position="54"/>
    </location>
</feature>
<dbReference type="Pfam" id="PF00248">
    <property type="entry name" value="Aldo_ket_red"/>
    <property type="match status" value="1"/>
</dbReference>
<gene>
    <name evidence="8" type="primary">dkgA</name>
    <name evidence="8" type="ORF">A5771_01855</name>
</gene>
<dbReference type="InterPro" id="IPR036812">
    <property type="entry name" value="NAD(P)_OxRdtase_dom_sf"/>
</dbReference>
<reference evidence="8" key="1">
    <citation type="submission" date="2016-06" db="EMBL/GenBank/DDBJ databases">
        <authorList>
            <person name="Kjaerup R.B."/>
            <person name="Dalgaard T.S."/>
            <person name="Juul-Madsen H.R."/>
        </authorList>
    </citation>
    <scope>NUCLEOTIDE SEQUENCE [LARGE SCALE GENOMIC DNA]</scope>
    <source>
        <strain evidence="8">852014-51077_SCH5608930-a</strain>
    </source>
</reference>
<evidence type="ECO:0000256" key="1">
    <source>
        <dbReference type="ARBA" id="ARBA00007905"/>
    </source>
</evidence>
<dbReference type="GO" id="GO:0016616">
    <property type="term" value="F:oxidoreductase activity, acting on the CH-OH group of donors, NAD or NADP as acceptor"/>
    <property type="evidence" value="ECO:0007669"/>
    <property type="project" value="UniProtKB-ARBA"/>
</dbReference>
<dbReference type="InterPro" id="IPR023210">
    <property type="entry name" value="NADP_OxRdtase_dom"/>
</dbReference>
<dbReference type="PROSITE" id="PS00063">
    <property type="entry name" value="ALDOKETO_REDUCTASE_3"/>
    <property type="match status" value="1"/>
</dbReference>
<accession>A0A1A2EVP7</accession>
<dbReference type="InterPro" id="IPR018170">
    <property type="entry name" value="Aldo/ket_reductase_CS"/>
</dbReference>
<keyword evidence="3" id="KW-0560">Oxidoreductase</keyword>
<evidence type="ECO:0000313" key="8">
    <source>
        <dbReference type="EMBL" id="OBG09162.1"/>
    </source>
</evidence>
<evidence type="ECO:0000256" key="2">
    <source>
        <dbReference type="ARBA" id="ARBA00022857"/>
    </source>
</evidence>
<dbReference type="EMBL" id="LZIN01000018">
    <property type="protein sequence ID" value="OBG09162.1"/>
    <property type="molecule type" value="Genomic_DNA"/>
</dbReference>
<dbReference type="CDD" id="cd19134">
    <property type="entry name" value="AKR_AKR5H1"/>
    <property type="match status" value="1"/>
</dbReference>
<dbReference type="PANTHER" id="PTHR43827:SF3">
    <property type="entry name" value="NADP-DEPENDENT OXIDOREDUCTASE DOMAIN-CONTAINING PROTEIN"/>
    <property type="match status" value="1"/>
</dbReference>
<dbReference type="PIRSF" id="PIRSF000097">
    <property type="entry name" value="AKR"/>
    <property type="match status" value="1"/>
</dbReference>
<dbReference type="AlphaFoldDB" id="A0A1A2EVP7"/>
<dbReference type="PROSITE" id="PS00062">
    <property type="entry name" value="ALDOKETO_REDUCTASE_2"/>
    <property type="match status" value="1"/>
</dbReference>
<dbReference type="OrthoDB" id="9804790at2"/>
<feature type="site" description="Lowers pKa of active site Tyr" evidence="6">
    <location>
        <position position="79"/>
    </location>
</feature>
<name>A0A1A2EVP7_MYCSD</name>
<evidence type="ECO:0000256" key="4">
    <source>
        <dbReference type="PIRSR" id="PIRSR000097-1"/>
    </source>
</evidence>
<evidence type="ECO:0000259" key="7">
    <source>
        <dbReference type="Pfam" id="PF00248"/>
    </source>
</evidence>
<sequence length="279" mass="29843">MTPGTSIPSIALNDGHSMPTLGIGVAELSDAETERAVSAALELGCRLIDTAKVYGNEAAVGRAIAASGIARDELFVTTKLANADQGLTAAIEACHASVERLGLDYVDLYLIHWPAPPLGMYVDSFGGLIQAREQGLTRSIGVCNFTEEHLNDVIDLAFETPAVNQIELHPLLNQAELRALHAERGIVTQAYSPLAVGRLLDHPAVTEIAGEYGKTPAQVLIRWSLQLGNVVIPRSANPERIASNLDVFGFELAAEHMDTLNGLNDGTRVREDPLTYTGL</sequence>
<dbReference type="InterPro" id="IPR020471">
    <property type="entry name" value="AKR"/>
</dbReference>
<dbReference type="PRINTS" id="PR00069">
    <property type="entry name" value="ALDKETRDTASE"/>
</dbReference>
<organism evidence="8">
    <name type="scientific">Mycolicibacter sinensis (strain JDM601)</name>
    <name type="common">Mycobacterium sinense</name>
    <dbReference type="NCBI Taxonomy" id="875328"/>
    <lineage>
        <taxon>Bacteria</taxon>
        <taxon>Bacillati</taxon>
        <taxon>Actinomycetota</taxon>
        <taxon>Actinomycetes</taxon>
        <taxon>Mycobacteriales</taxon>
        <taxon>Mycobacteriaceae</taxon>
        <taxon>Mycolicibacter</taxon>
    </lineage>
</organism>
<evidence type="ECO:0000256" key="5">
    <source>
        <dbReference type="PIRSR" id="PIRSR000097-2"/>
    </source>
</evidence>
<feature type="domain" description="NADP-dependent oxidoreductase" evidence="7">
    <location>
        <begin position="21"/>
        <end position="264"/>
    </location>
</feature>
<dbReference type="SUPFAM" id="SSF51430">
    <property type="entry name" value="NAD(P)-linked oxidoreductase"/>
    <property type="match status" value="1"/>
</dbReference>
<evidence type="ECO:0000256" key="3">
    <source>
        <dbReference type="ARBA" id="ARBA00023002"/>
    </source>
</evidence>
<keyword evidence="2" id="KW-0521">NADP</keyword>
<protein>
    <submittedName>
        <fullName evidence="8">2,5-didehydrogluconate reductase A</fullName>
    </submittedName>
</protein>
<feature type="binding site" evidence="5">
    <location>
        <position position="112"/>
    </location>
    <ligand>
        <name>substrate</name>
    </ligand>
</feature>
<comment type="caution">
    <text evidence="8">The sequence shown here is derived from an EMBL/GenBank/DDBJ whole genome shotgun (WGS) entry which is preliminary data.</text>
</comment>
<dbReference type="PANTHER" id="PTHR43827">
    <property type="entry name" value="2,5-DIKETO-D-GLUCONIC ACID REDUCTASE"/>
    <property type="match status" value="1"/>
</dbReference>
<proteinExistence type="inferred from homology"/>
<comment type="similarity">
    <text evidence="1">Belongs to the aldo/keto reductase family.</text>
</comment>
<dbReference type="Proteomes" id="UP000093985">
    <property type="component" value="Unassembled WGS sequence"/>
</dbReference>
<dbReference type="FunFam" id="3.20.20.100:FF:000002">
    <property type="entry name" value="2,5-diketo-D-gluconic acid reductase A"/>
    <property type="match status" value="1"/>
</dbReference>
<dbReference type="Gene3D" id="3.20.20.100">
    <property type="entry name" value="NADP-dependent oxidoreductase domain"/>
    <property type="match status" value="1"/>
</dbReference>